<reference evidence="3" key="3">
    <citation type="submission" date="2020-07" db="EMBL/GenBank/DDBJ databases">
        <authorList>
            <person name="Yang C."/>
        </authorList>
    </citation>
    <scope>NUCLEOTIDE SEQUENCE</scope>
    <source>
        <strain evidence="3">Cx-624</strain>
    </source>
</reference>
<dbReference type="Pfam" id="PF17963">
    <property type="entry name" value="Big_9"/>
    <property type="match status" value="1"/>
</dbReference>
<evidence type="ECO:0000256" key="1">
    <source>
        <dbReference type="SAM" id="SignalP"/>
    </source>
</evidence>
<dbReference type="EMBL" id="JACEUX010000004">
    <property type="protein sequence ID" value="MBA5247768.1"/>
    <property type="molecule type" value="Genomic_DNA"/>
</dbReference>
<proteinExistence type="predicted"/>
<dbReference type="Pfam" id="PF17517">
    <property type="entry name" value="IgGFc_binding"/>
    <property type="match status" value="1"/>
</dbReference>
<keyword evidence="1" id="KW-0732">Signal</keyword>
<reference evidence="6" key="2">
    <citation type="submission" date="2020-07" db="EMBL/GenBank/DDBJ databases">
        <title>Flavobacterium sp. xlx-214.</title>
        <authorList>
            <person name="Yang C."/>
        </authorList>
    </citation>
    <scope>NUCLEOTIDE SEQUENCE [LARGE SCALE GENOMIC DNA]</scope>
    <source>
        <strain evidence="6">CX-624</strain>
    </source>
</reference>
<feature type="domain" description="IgGFc-binding protein N-terminal" evidence="2">
    <location>
        <begin position="133"/>
        <end position="451"/>
    </location>
</feature>
<gene>
    <name evidence="4" type="ORF">H1R16_06265</name>
    <name evidence="3" type="ORF">H2507_11370</name>
</gene>
<reference evidence="4 5" key="1">
    <citation type="submission" date="2020-07" db="EMBL/GenBank/DDBJ databases">
        <title>Chryseobacterium sp.cx-624.</title>
        <authorList>
            <person name="Yang C."/>
        </authorList>
    </citation>
    <scope>NUCLEOTIDE SEQUENCE [LARGE SCALE GENOMIC DNA]</scope>
    <source>
        <strain evidence="5">cx-624</strain>
        <strain evidence="4">Cx-624</strain>
    </source>
</reference>
<name>A0A7D7QUL8_9FLAO</name>
<keyword evidence="6" id="KW-1185">Reference proteome</keyword>
<dbReference type="InterPro" id="IPR035234">
    <property type="entry name" value="IgGFc-bd_N"/>
</dbReference>
<evidence type="ECO:0000259" key="2">
    <source>
        <dbReference type="Pfam" id="PF17517"/>
    </source>
</evidence>
<dbReference type="Proteomes" id="UP000539710">
    <property type="component" value="Unassembled WGS sequence"/>
</dbReference>
<dbReference type="EMBL" id="CP059472">
    <property type="protein sequence ID" value="QMS97350.1"/>
    <property type="molecule type" value="Genomic_DNA"/>
</dbReference>
<protein>
    <submittedName>
        <fullName evidence="4">Gliding motility-associated C-terminal domain-containing protein</fullName>
    </submittedName>
</protein>
<evidence type="ECO:0000313" key="6">
    <source>
        <dbReference type="Proteomes" id="UP000539710"/>
    </source>
</evidence>
<accession>A0A7D7QUL8</accession>
<dbReference type="Gene3D" id="2.60.40.3440">
    <property type="match status" value="1"/>
</dbReference>
<sequence>MKKHLLFFLLLVLSFGNLRAQFDTDHYIAPYFASTTGYTHGLYFSTKSTTPFNVEVYNNGTVVHTITGLSKNNPQVWIMTTAQAQDYVFASADADALTVTNRGLYTKAVGTANDMRYFVSLRLRQSAHGEFLTSKGKAGLGLQFYAAPAPLTYNSSSMNFTAGVLATENNTTVTVSGYNAGIRFVNGPATNTPPSYTFTLNKGQSVLVAGEANYPANQTGFIGAKITADKPISMTNGNANGMFGTANTTSGSDLILDQSVPVERLGNTFAMVRSLTYLADASNVEGGLVVAKEDNTQIFLNGSATAAATINEGQYYRILSNNYINQGNNHYNMYVSTSKPVYLYQLLGTGTAAAGTNTAGYNYIPPLSCYMPREVDEIGFINQMPSHTGTINMKLNILTESGATVTVNGVTPTAVQGPYPVTGNPNWVSYDVPNVTGNLTIVSNKALTAGINGGYSTAGYGGYFAGFSSVPAIVKQTGECIPGLILAVDDIYETYQWFLNGSPISGANTFQYSPTVPGVYTCTVSISGCAPVTTPQYEVFPCPVNTTLDVNVCGGRTFDVEFSSSTQTIDLNSIVITTQPANGTVAVDNLNGIITYTPNPGYLGPDTFTYGFQSTVPIFFDSESVTVNINVVLLETTDDALIACPFNGVATYDLTTTDVTNYPGATFNYYPTLTDAQNGTNEILVPAAYVSAAGNVFVKVTTPEGCVDYATITLSFYDQPAINDAVMESCFIPGSPVTGEFDLSTANVGGGLGATKDYFPSLTDALNNTNQIQNPFVYLSSSTEVFVRVYTANGCYGIAKITLNVILPNYSSVLQDKVICIEDRTTLDAGPGFEAYEWSTGATTQTISNVGVGEYWVLLTTNGCKTMQTVKVNKAPEVIINNIDITNNTVTLTVTGGQLPYQYSADGINWQDSNIFTEVPRGQNTFYVKDALDCVPVAVEITVPNLVNVITPNSDGINDYVDYSALRYKKNLTFSVYDRYGIKVHEANKNNDYRWDGRVSDKKVSTGTYWYHISWTEPDAAGTPVTYKGWILVKNRE</sequence>
<feature type="chain" id="PRO_5044656345" evidence="1">
    <location>
        <begin position="21"/>
        <end position="1037"/>
    </location>
</feature>
<dbReference type="RefSeq" id="WP_181887868.1">
    <property type="nucleotide sequence ID" value="NZ_CP059472.1"/>
</dbReference>
<dbReference type="NCBIfam" id="TIGR04131">
    <property type="entry name" value="Bac_Flav_CTERM"/>
    <property type="match status" value="1"/>
</dbReference>
<dbReference type="InterPro" id="IPR026341">
    <property type="entry name" value="T9SS_type_B"/>
</dbReference>
<evidence type="ECO:0000313" key="3">
    <source>
        <dbReference type="EMBL" id="MBA5247768.1"/>
    </source>
</evidence>
<dbReference type="KEGG" id="cbau:H1R16_06265"/>
<evidence type="ECO:0000313" key="5">
    <source>
        <dbReference type="Proteomes" id="UP000515349"/>
    </source>
</evidence>
<feature type="signal peptide" evidence="1">
    <location>
        <begin position="1"/>
        <end position="20"/>
    </location>
</feature>
<dbReference type="Proteomes" id="UP000515349">
    <property type="component" value="Chromosome"/>
</dbReference>
<dbReference type="Pfam" id="PF13585">
    <property type="entry name" value="CHU_C"/>
    <property type="match status" value="1"/>
</dbReference>
<organism evidence="4 5">
    <name type="scientific">Marnyiella aurantia</name>
    <dbReference type="NCBI Taxonomy" id="2758037"/>
    <lineage>
        <taxon>Bacteria</taxon>
        <taxon>Pseudomonadati</taxon>
        <taxon>Bacteroidota</taxon>
        <taxon>Flavobacteriia</taxon>
        <taxon>Flavobacteriales</taxon>
        <taxon>Weeksellaceae</taxon>
        <taxon>Marnyiella</taxon>
    </lineage>
</organism>
<evidence type="ECO:0000313" key="4">
    <source>
        <dbReference type="EMBL" id="QMS97350.1"/>
    </source>
</evidence>
<dbReference type="AlphaFoldDB" id="A0A7D7QUL8"/>